<dbReference type="AlphaFoldDB" id="A0A916Y6N5"/>
<organism evidence="7 8">
    <name type="scientific">Croceicoccus pelagius</name>
    <dbReference type="NCBI Taxonomy" id="1703341"/>
    <lineage>
        <taxon>Bacteria</taxon>
        <taxon>Pseudomonadati</taxon>
        <taxon>Pseudomonadota</taxon>
        <taxon>Alphaproteobacteria</taxon>
        <taxon>Sphingomonadales</taxon>
        <taxon>Erythrobacteraceae</taxon>
        <taxon>Croceicoccus</taxon>
    </lineage>
</organism>
<dbReference type="Gene3D" id="1.10.357.10">
    <property type="entry name" value="Tetracycline Repressor, domain 2"/>
    <property type="match status" value="1"/>
</dbReference>
<dbReference type="PROSITE" id="PS50977">
    <property type="entry name" value="HTH_TETR_2"/>
    <property type="match status" value="1"/>
</dbReference>
<evidence type="ECO:0000313" key="8">
    <source>
        <dbReference type="Proteomes" id="UP000598997"/>
    </source>
</evidence>
<reference evidence="7 8" key="1">
    <citation type="journal article" date="2014" name="Int. J. Syst. Evol. Microbiol.">
        <title>Complete genome sequence of Corynebacterium casei LMG S-19264T (=DSM 44701T), isolated from a smear-ripened cheese.</title>
        <authorList>
            <consortium name="US DOE Joint Genome Institute (JGI-PGF)"/>
            <person name="Walter F."/>
            <person name="Albersmeier A."/>
            <person name="Kalinowski J."/>
            <person name="Ruckert C."/>
        </authorList>
    </citation>
    <scope>NUCLEOTIDE SEQUENCE [LARGE SCALE GENOMIC DNA]</scope>
    <source>
        <strain evidence="7 8">CGMCC 1.15358</strain>
    </source>
</reference>
<dbReference type="PANTHER" id="PTHR30055:SF234">
    <property type="entry name" value="HTH-TYPE TRANSCRIPTIONAL REGULATOR BETI"/>
    <property type="match status" value="1"/>
</dbReference>
<evidence type="ECO:0000256" key="1">
    <source>
        <dbReference type="ARBA" id="ARBA00023015"/>
    </source>
</evidence>
<protein>
    <recommendedName>
        <fullName evidence="6">HTH tetR-type domain-containing protein</fullName>
    </recommendedName>
</protein>
<dbReference type="GO" id="GO:0000976">
    <property type="term" value="F:transcription cis-regulatory region binding"/>
    <property type="evidence" value="ECO:0007669"/>
    <property type="project" value="TreeGrafter"/>
</dbReference>
<feature type="DNA-binding region" description="H-T-H motif" evidence="4">
    <location>
        <begin position="47"/>
        <end position="66"/>
    </location>
</feature>
<feature type="region of interest" description="Disordered" evidence="5">
    <location>
        <begin position="1"/>
        <end position="20"/>
    </location>
</feature>
<dbReference type="InterPro" id="IPR001647">
    <property type="entry name" value="HTH_TetR"/>
</dbReference>
<dbReference type="RefSeq" id="WP_229660269.1">
    <property type="nucleotide sequence ID" value="NZ_BMIO01000001.1"/>
</dbReference>
<keyword evidence="2 4" id="KW-0238">DNA-binding</keyword>
<comment type="caution">
    <text evidence="7">The sequence shown here is derived from an EMBL/GenBank/DDBJ whole genome shotgun (WGS) entry which is preliminary data.</text>
</comment>
<keyword evidence="3" id="KW-0804">Transcription</keyword>
<dbReference type="GO" id="GO:0003700">
    <property type="term" value="F:DNA-binding transcription factor activity"/>
    <property type="evidence" value="ECO:0007669"/>
    <property type="project" value="TreeGrafter"/>
</dbReference>
<evidence type="ECO:0000313" key="7">
    <source>
        <dbReference type="EMBL" id="GGD33350.1"/>
    </source>
</evidence>
<dbReference type="EMBL" id="BMIO01000001">
    <property type="protein sequence ID" value="GGD33350.1"/>
    <property type="molecule type" value="Genomic_DNA"/>
</dbReference>
<evidence type="ECO:0000256" key="3">
    <source>
        <dbReference type="ARBA" id="ARBA00023163"/>
    </source>
</evidence>
<proteinExistence type="predicted"/>
<evidence type="ECO:0000256" key="4">
    <source>
        <dbReference type="PROSITE-ProRule" id="PRU00335"/>
    </source>
</evidence>
<gene>
    <name evidence="7" type="ORF">GCM10010989_04260</name>
</gene>
<dbReference type="Pfam" id="PF00440">
    <property type="entry name" value="TetR_N"/>
    <property type="match status" value="1"/>
</dbReference>
<feature type="domain" description="HTH tetR-type" evidence="6">
    <location>
        <begin position="24"/>
        <end position="84"/>
    </location>
</feature>
<dbReference type="InterPro" id="IPR050109">
    <property type="entry name" value="HTH-type_TetR-like_transc_reg"/>
</dbReference>
<keyword evidence="8" id="KW-1185">Reference proteome</keyword>
<dbReference type="InterPro" id="IPR009057">
    <property type="entry name" value="Homeodomain-like_sf"/>
</dbReference>
<dbReference type="PRINTS" id="PR00455">
    <property type="entry name" value="HTHTETR"/>
</dbReference>
<evidence type="ECO:0000256" key="5">
    <source>
        <dbReference type="SAM" id="MobiDB-lite"/>
    </source>
</evidence>
<evidence type="ECO:0000256" key="2">
    <source>
        <dbReference type="ARBA" id="ARBA00023125"/>
    </source>
</evidence>
<dbReference type="Proteomes" id="UP000598997">
    <property type="component" value="Unassembled WGS sequence"/>
</dbReference>
<accession>A0A916Y6N5</accession>
<keyword evidence="1" id="KW-0805">Transcription regulation</keyword>
<evidence type="ECO:0000259" key="6">
    <source>
        <dbReference type="PROSITE" id="PS50977"/>
    </source>
</evidence>
<sequence length="220" mass="25080">MALRKIRPNGGPEDFDRWQQRKSSLTRESILDAAVDSLVESGYAGLSTNDVARRAGVSRGAMHHHFPNRIALVRGMIEHVFYSRMRYFLDDFVARLKVIDNADAELQPHVIAVELHWHSVQSREFEAYLRLAVAARNDPELAEAFDPAAKLYDEVWLEEMDHAFPQWRNAPELMRLASDFTQAVQLGLLINGSTIGEDRVRMIQNELIGIVMRLAEAAKR</sequence>
<name>A0A916Y6N5_9SPHN</name>
<dbReference type="SUPFAM" id="SSF46689">
    <property type="entry name" value="Homeodomain-like"/>
    <property type="match status" value="1"/>
</dbReference>
<dbReference type="PANTHER" id="PTHR30055">
    <property type="entry name" value="HTH-TYPE TRANSCRIPTIONAL REGULATOR RUTR"/>
    <property type="match status" value="1"/>
</dbReference>